<keyword evidence="2" id="KW-0813">Transport</keyword>
<accession>A0A3M8D6N0</accession>
<dbReference type="CDD" id="cd00038">
    <property type="entry name" value="CAP_ED"/>
    <property type="match status" value="1"/>
</dbReference>
<sequence length="719" mass="79713">MLIVLKNLFGYMRPYKLLTALFFCTLLLDLAFVSFAPLSFKIIIDQAIEPKDMDAFTLIMIVLGTAGVICLSAGILSDYALAKLNARIQNDLREKLFTHLQHVHIDTFQKFRSGDLVSFFSVDLPAIERAMAVILTTGLQSLTVVLISTSVLFYLEWSMALFILLGAAVIFAGPYLLGRRAQAVNADYKAQFSAMTSDVQENMKAQKVIKGFQLEQAMIDKFHKRLGSLFVSSYQKNIIGAKLERIPMTSLLVINFSIIGFGSYLALTGHITLGSLVAFFTMYTSMGNSVFTLTFTLPVFTDAQVSMERIKQVLDQPVEATGSIRLDPSAMQHPAIDVRRVTFGYRPEQLVLKGIHLHIPAGTTAAFVGSSGSGKSTLVQLLLGFYEPDKGTVEINGKDLRTLDLGSYRERIGVVFQDNFLFHGTLLENIRLSKPDATREEIMQAAKQAEIHDMIMGLPDGYETMVLDEGSNFSGGQRQRLAIARAILRNPSILLLDEATSALDPISEASINRTFEELSRNRTVVTVTHRLASITGADQIFVFDQGELVDSGGHTEMLERGGFYKKLWEKQSGLSLSDSGREATIEASRLALLPFFRGLDESVLQEVAHLFHTETCAAGLSVIREEETGETFYLIARGRVEVTRRPADGASEPIRLAVLEDGDHFGEIALLENVPRTATVTALTPCVFLTLQRKKLFYILSKHPEIDSHVRQTLQERKS</sequence>
<evidence type="ECO:0000256" key="3">
    <source>
        <dbReference type="ARBA" id="ARBA00022475"/>
    </source>
</evidence>
<dbReference type="PROSITE" id="PS50929">
    <property type="entry name" value="ABC_TM1F"/>
    <property type="match status" value="1"/>
</dbReference>
<dbReference type="InterPro" id="IPR003439">
    <property type="entry name" value="ABC_transporter-like_ATP-bd"/>
</dbReference>
<feature type="transmembrane region" description="Helical" evidence="11">
    <location>
        <begin position="159"/>
        <end position="177"/>
    </location>
</feature>
<proteinExistence type="predicted"/>
<name>A0A3M8D6N0_9BACL</name>
<keyword evidence="3" id="KW-1003">Cell membrane</keyword>
<dbReference type="SUPFAM" id="SSF52540">
    <property type="entry name" value="P-loop containing nucleoside triphosphate hydrolases"/>
    <property type="match status" value="1"/>
</dbReference>
<evidence type="ECO:0000256" key="10">
    <source>
        <dbReference type="ARBA" id="ARBA00023159"/>
    </source>
</evidence>
<evidence type="ECO:0000256" key="1">
    <source>
        <dbReference type="ARBA" id="ARBA00004651"/>
    </source>
</evidence>
<dbReference type="GO" id="GO:0015421">
    <property type="term" value="F:ABC-type oligopeptide transporter activity"/>
    <property type="evidence" value="ECO:0007669"/>
    <property type="project" value="TreeGrafter"/>
</dbReference>
<dbReference type="PANTHER" id="PTHR43394">
    <property type="entry name" value="ATP-DEPENDENT PERMEASE MDL1, MITOCHONDRIAL"/>
    <property type="match status" value="1"/>
</dbReference>
<gene>
    <name evidence="15" type="ORF">EDM58_05790</name>
</gene>
<evidence type="ECO:0000259" key="12">
    <source>
        <dbReference type="PROSITE" id="PS50042"/>
    </source>
</evidence>
<keyword evidence="5" id="KW-0547">Nucleotide-binding</keyword>
<evidence type="ECO:0000256" key="11">
    <source>
        <dbReference type="SAM" id="Phobius"/>
    </source>
</evidence>
<evidence type="ECO:0000259" key="13">
    <source>
        <dbReference type="PROSITE" id="PS50893"/>
    </source>
</evidence>
<dbReference type="Pfam" id="PF00664">
    <property type="entry name" value="ABC_membrane"/>
    <property type="match status" value="1"/>
</dbReference>
<dbReference type="Gene3D" id="2.60.120.10">
    <property type="entry name" value="Jelly Rolls"/>
    <property type="match status" value="1"/>
</dbReference>
<dbReference type="GO" id="GO:0005524">
    <property type="term" value="F:ATP binding"/>
    <property type="evidence" value="ECO:0007669"/>
    <property type="project" value="UniProtKB-KW"/>
</dbReference>
<evidence type="ECO:0000256" key="7">
    <source>
        <dbReference type="ARBA" id="ARBA00022840"/>
    </source>
</evidence>
<comment type="subcellular location">
    <subcellularLocation>
        <location evidence="1">Cell membrane</location>
        <topology evidence="1">Multi-pass membrane protein</topology>
    </subcellularLocation>
</comment>
<feature type="transmembrane region" description="Helical" evidence="11">
    <location>
        <begin position="57"/>
        <end position="81"/>
    </location>
</feature>
<dbReference type="PANTHER" id="PTHR43394:SF1">
    <property type="entry name" value="ATP-BINDING CASSETTE SUB-FAMILY B MEMBER 10, MITOCHONDRIAL"/>
    <property type="match status" value="1"/>
</dbReference>
<keyword evidence="10" id="KW-0010">Activator</keyword>
<dbReference type="InterPro" id="IPR014710">
    <property type="entry name" value="RmlC-like_jellyroll"/>
</dbReference>
<dbReference type="Gene3D" id="3.40.50.300">
    <property type="entry name" value="P-loop containing nucleotide triphosphate hydrolases"/>
    <property type="match status" value="1"/>
</dbReference>
<evidence type="ECO:0000256" key="5">
    <source>
        <dbReference type="ARBA" id="ARBA00022741"/>
    </source>
</evidence>
<dbReference type="RefSeq" id="WP_122912515.1">
    <property type="nucleotide sequence ID" value="NZ_RHHT01000008.1"/>
</dbReference>
<evidence type="ECO:0000256" key="8">
    <source>
        <dbReference type="ARBA" id="ARBA00022989"/>
    </source>
</evidence>
<dbReference type="FunFam" id="3.40.50.300:FF:000299">
    <property type="entry name" value="ABC transporter ATP-binding protein/permease"/>
    <property type="match status" value="1"/>
</dbReference>
<evidence type="ECO:0000313" key="15">
    <source>
        <dbReference type="EMBL" id="RNB82895.1"/>
    </source>
</evidence>
<dbReference type="PROSITE" id="PS50042">
    <property type="entry name" value="CNMP_BINDING_3"/>
    <property type="match status" value="1"/>
</dbReference>
<evidence type="ECO:0000256" key="9">
    <source>
        <dbReference type="ARBA" id="ARBA00023136"/>
    </source>
</evidence>
<dbReference type="InterPro" id="IPR011527">
    <property type="entry name" value="ABC1_TM_dom"/>
</dbReference>
<dbReference type="InterPro" id="IPR003593">
    <property type="entry name" value="AAA+_ATPase"/>
</dbReference>
<feature type="transmembrane region" description="Helical" evidence="11">
    <location>
        <begin position="246"/>
        <end position="267"/>
    </location>
</feature>
<dbReference type="InterPro" id="IPR018488">
    <property type="entry name" value="cNMP-bd_CS"/>
</dbReference>
<organism evidence="15 16">
    <name type="scientific">Brevibacillus panacihumi</name>
    <dbReference type="NCBI Taxonomy" id="497735"/>
    <lineage>
        <taxon>Bacteria</taxon>
        <taxon>Bacillati</taxon>
        <taxon>Bacillota</taxon>
        <taxon>Bacilli</taxon>
        <taxon>Bacillales</taxon>
        <taxon>Paenibacillaceae</taxon>
        <taxon>Brevibacillus</taxon>
    </lineage>
</organism>
<dbReference type="PROSITE" id="PS00889">
    <property type="entry name" value="CNMP_BINDING_2"/>
    <property type="match status" value="1"/>
</dbReference>
<dbReference type="Pfam" id="PF00027">
    <property type="entry name" value="cNMP_binding"/>
    <property type="match status" value="1"/>
</dbReference>
<keyword evidence="7 15" id="KW-0067">ATP-binding</keyword>
<dbReference type="SUPFAM" id="SSF51206">
    <property type="entry name" value="cAMP-binding domain-like"/>
    <property type="match status" value="1"/>
</dbReference>
<keyword evidence="9 11" id="KW-0472">Membrane</keyword>
<evidence type="ECO:0000256" key="6">
    <source>
        <dbReference type="ARBA" id="ARBA00022807"/>
    </source>
</evidence>
<evidence type="ECO:0000313" key="16">
    <source>
        <dbReference type="Proteomes" id="UP000281915"/>
    </source>
</evidence>
<dbReference type="InterPro" id="IPR036640">
    <property type="entry name" value="ABC1_TM_sf"/>
</dbReference>
<keyword evidence="6" id="KW-0378">Hydrolase</keyword>
<keyword evidence="4 11" id="KW-0812">Transmembrane</keyword>
<feature type="transmembrane region" description="Helical" evidence="11">
    <location>
        <begin position="130"/>
        <end position="153"/>
    </location>
</feature>
<dbReference type="PROSITE" id="PS50893">
    <property type="entry name" value="ABC_TRANSPORTER_2"/>
    <property type="match status" value="1"/>
</dbReference>
<protein>
    <submittedName>
        <fullName evidence="15">ATP-binding cassette domain-containing protein</fullName>
    </submittedName>
</protein>
<dbReference type="Gene3D" id="1.20.1560.10">
    <property type="entry name" value="ABC transporter type 1, transmembrane domain"/>
    <property type="match status" value="1"/>
</dbReference>
<dbReference type="CDD" id="cd07346">
    <property type="entry name" value="ABC_6TM_exporters"/>
    <property type="match status" value="1"/>
</dbReference>
<dbReference type="SMART" id="SM00382">
    <property type="entry name" value="AAA"/>
    <property type="match status" value="1"/>
</dbReference>
<dbReference type="SMART" id="SM00100">
    <property type="entry name" value="cNMP"/>
    <property type="match status" value="1"/>
</dbReference>
<dbReference type="GO" id="GO:0008234">
    <property type="term" value="F:cysteine-type peptidase activity"/>
    <property type="evidence" value="ECO:0007669"/>
    <property type="project" value="UniProtKB-KW"/>
</dbReference>
<dbReference type="PROSITE" id="PS00211">
    <property type="entry name" value="ABC_TRANSPORTER_1"/>
    <property type="match status" value="1"/>
</dbReference>
<feature type="domain" description="ABC transporter" evidence="13">
    <location>
        <begin position="336"/>
        <end position="570"/>
    </location>
</feature>
<keyword evidence="6" id="KW-0645">Protease</keyword>
<dbReference type="InterPro" id="IPR000595">
    <property type="entry name" value="cNMP-bd_dom"/>
</dbReference>
<dbReference type="GO" id="GO:0016887">
    <property type="term" value="F:ATP hydrolysis activity"/>
    <property type="evidence" value="ECO:0007669"/>
    <property type="project" value="InterPro"/>
</dbReference>
<comment type="caution">
    <text evidence="15">The sequence shown here is derived from an EMBL/GenBank/DDBJ whole genome shotgun (WGS) entry which is preliminary data.</text>
</comment>
<dbReference type="EMBL" id="RHHT01000008">
    <property type="protein sequence ID" value="RNB82895.1"/>
    <property type="molecule type" value="Genomic_DNA"/>
</dbReference>
<dbReference type="InterPro" id="IPR027417">
    <property type="entry name" value="P-loop_NTPase"/>
</dbReference>
<feature type="domain" description="ABC transmembrane type-1" evidence="14">
    <location>
        <begin position="20"/>
        <end position="302"/>
    </location>
</feature>
<dbReference type="InterPro" id="IPR039421">
    <property type="entry name" value="Type_1_exporter"/>
</dbReference>
<dbReference type="Proteomes" id="UP000281915">
    <property type="component" value="Unassembled WGS sequence"/>
</dbReference>
<reference evidence="15 16" key="1">
    <citation type="submission" date="2018-10" db="EMBL/GenBank/DDBJ databases">
        <title>Phylogenomics of Brevibacillus.</title>
        <authorList>
            <person name="Dunlap C."/>
        </authorList>
    </citation>
    <scope>NUCLEOTIDE SEQUENCE [LARGE SCALE GENOMIC DNA]</scope>
    <source>
        <strain evidence="15 16">JCM 15085</strain>
    </source>
</reference>
<feature type="domain" description="Cyclic nucleotide-binding" evidence="12">
    <location>
        <begin position="595"/>
        <end position="717"/>
    </location>
</feature>
<evidence type="ECO:0000256" key="4">
    <source>
        <dbReference type="ARBA" id="ARBA00022692"/>
    </source>
</evidence>
<keyword evidence="6" id="KW-0788">Thiol protease</keyword>
<dbReference type="SUPFAM" id="SSF90123">
    <property type="entry name" value="ABC transporter transmembrane region"/>
    <property type="match status" value="1"/>
</dbReference>
<dbReference type="Pfam" id="PF00005">
    <property type="entry name" value="ABC_tran"/>
    <property type="match status" value="1"/>
</dbReference>
<evidence type="ECO:0000256" key="2">
    <source>
        <dbReference type="ARBA" id="ARBA00022448"/>
    </source>
</evidence>
<evidence type="ECO:0000259" key="14">
    <source>
        <dbReference type="PROSITE" id="PS50929"/>
    </source>
</evidence>
<dbReference type="InterPro" id="IPR018490">
    <property type="entry name" value="cNMP-bd_dom_sf"/>
</dbReference>
<dbReference type="AlphaFoldDB" id="A0A3M8D6N0"/>
<keyword evidence="8 11" id="KW-1133">Transmembrane helix</keyword>
<dbReference type="GO" id="GO:0005886">
    <property type="term" value="C:plasma membrane"/>
    <property type="evidence" value="ECO:0007669"/>
    <property type="project" value="UniProtKB-SubCell"/>
</dbReference>
<dbReference type="PRINTS" id="PR00103">
    <property type="entry name" value="CAMPKINASE"/>
</dbReference>
<dbReference type="InterPro" id="IPR017871">
    <property type="entry name" value="ABC_transporter-like_CS"/>
</dbReference>